<feature type="region of interest" description="Disordered" evidence="6">
    <location>
        <begin position="256"/>
        <end position="310"/>
    </location>
</feature>
<dbReference type="Pfam" id="PF02198">
    <property type="entry name" value="SAM_PNT"/>
    <property type="match status" value="1"/>
</dbReference>
<dbReference type="Proteomes" id="UP001321473">
    <property type="component" value="Unassembled WGS sequence"/>
</dbReference>
<evidence type="ECO:0000256" key="1">
    <source>
        <dbReference type="ARBA" id="ARBA00004123"/>
    </source>
</evidence>
<evidence type="ECO:0000313" key="9">
    <source>
        <dbReference type="EMBL" id="KAK8767728.1"/>
    </source>
</evidence>
<keyword evidence="3 5" id="KW-0238">DNA-binding</keyword>
<feature type="region of interest" description="Disordered" evidence="6">
    <location>
        <begin position="132"/>
        <end position="153"/>
    </location>
</feature>
<dbReference type="InterPro" id="IPR036390">
    <property type="entry name" value="WH_DNA-bd_sf"/>
</dbReference>
<protein>
    <submittedName>
        <fullName evidence="9">Uncharacterized protein</fullName>
    </submittedName>
</protein>
<dbReference type="GO" id="GO:0043565">
    <property type="term" value="F:sequence-specific DNA binding"/>
    <property type="evidence" value="ECO:0007669"/>
    <property type="project" value="InterPro"/>
</dbReference>
<dbReference type="PROSITE" id="PS00346">
    <property type="entry name" value="ETS_DOMAIN_2"/>
    <property type="match status" value="1"/>
</dbReference>
<feature type="region of interest" description="Disordered" evidence="6">
    <location>
        <begin position="67"/>
        <end position="86"/>
    </location>
</feature>
<dbReference type="GO" id="GO:0030154">
    <property type="term" value="P:cell differentiation"/>
    <property type="evidence" value="ECO:0007669"/>
    <property type="project" value="TreeGrafter"/>
</dbReference>
<dbReference type="FunFam" id="1.10.10.10:FF:000343">
    <property type="entry name" value="Ets at 65A, isoform C"/>
    <property type="match status" value="1"/>
</dbReference>
<evidence type="ECO:0000259" key="8">
    <source>
        <dbReference type="PROSITE" id="PS51433"/>
    </source>
</evidence>
<dbReference type="GO" id="GO:0000981">
    <property type="term" value="F:DNA-binding transcription factor activity, RNA polymerase II-specific"/>
    <property type="evidence" value="ECO:0007669"/>
    <property type="project" value="TreeGrafter"/>
</dbReference>
<dbReference type="SUPFAM" id="SSF46785">
    <property type="entry name" value="Winged helix' DNA-binding domain"/>
    <property type="match status" value="1"/>
</dbReference>
<reference evidence="9 10" key="1">
    <citation type="journal article" date="2023" name="Arcadia Sci">
        <title>De novo assembly of a long-read Amblyomma americanum tick genome.</title>
        <authorList>
            <person name="Chou S."/>
            <person name="Poskanzer K.E."/>
            <person name="Rollins M."/>
            <person name="Thuy-Boun P.S."/>
        </authorList>
    </citation>
    <scope>NUCLEOTIDE SEQUENCE [LARGE SCALE GENOMIC DNA]</scope>
    <source>
        <strain evidence="9">F_SG_1</strain>
        <tissue evidence="9">Salivary glands</tissue>
    </source>
</reference>
<dbReference type="PROSITE" id="PS50061">
    <property type="entry name" value="ETS_DOMAIN_3"/>
    <property type="match status" value="1"/>
</dbReference>
<feature type="region of interest" description="Disordered" evidence="6">
    <location>
        <begin position="190"/>
        <end position="230"/>
    </location>
</feature>
<dbReference type="SUPFAM" id="SSF47769">
    <property type="entry name" value="SAM/Pointed domain"/>
    <property type="match status" value="1"/>
</dbReference>
<dbReference type="InterPro" id="IPR046328">
    <property type="entry name" value="ETS_fam"/>
</dbReference>
<evidence type="ECO:0000256" key="4">
    <source>
        <dbReference type="ARBA" id="ARBA00023242"/>
    </source>
</evidence>
<dbReference type="SMART" id="SM00413">
    <property type="entry name" value="ETS"/>
    <property type="match status" value="1"/>
</dbReference>
<feature type="domain" description="ETS" evidence="7">
    <location>
        <begin position="451"/>
        <end position="531"/>
    </location>
</feature>
<dbReference type="InterPro" id="IPR036388">
    <property type="entry name" value="WH-like_DNA-bd_sf"/>
</dbReference>
<dbReference type="Gene3D" id="1.10.150.50">
    <property type="entry name" value="Transcription Factor, Ets-1"/>
    <property type="match status" value="1"/>
</dbReference>
<dbReference type="PANTHER" id="PTHR11849:SF304">
    <property type="entry name" value="DNA-BINDING PROTEIN D-ETS-3"/>
    <property type="match status" value="1"/>
</dbReference>
<comment type="subcellular location">
    <subcellularLocation>
        <location evidence="1 5">Nucleus</location>
    </subcellularLocation>
</comment>
<comment type="caution">
    <text evidence="9">The sequence shown here is derived from an EMBL/GenBank/DDBJ whole genome shotgun (WGS) entry which is preliminary data.</text>
</comment>
<dbReference type="Pfam" id="PF00178">
    <property type="entry name" value="Ets"/>
    <property type="match status" value="1"/>
</dbReference>
<dbReference type="PANTHER" id="PTHR11849">
    <property type="entry name" value="ETS"/>
    <property type="match status" value="1"/>
</dbReference>
<evidence type="ECO:0000256" key="6">
    <source>
        <dbReference type="SAM" id="MobiDB-lite"/>
    </source>
</evidence>
<name>A0AAQ4DZ38_AMBAM</name>
<keyword evidence="10" id="KW-1185">Reference proteome</keyword>
<accession>A0AAQ4DZ38</accession>
<evidence type="ECO:0000256" key="2">
    <source>
        <dbReference type="ARBA" id="ARBA00005562"/>
    </source>
</evidence>
<evidence type="ECO:0000259" key="7">
    <source>
        <dbReference type="PROSITE" id="PS50061"/>
    </source>
</evidence>
<feature type="compositionally biased region" description="Low complexity" evidence="6">
    <location>
        <begin position="203"/>
        <end position="212"/>
    </location>
</feature>
<dbReference type="InterPro" id="IPR000418">
    <property type="entry name" value="Ets_dom"/>
</dbReference>
<keyword evidence="4 5" id="KW-0539">Nucleus</keyword>
<dbReference type="InterPro" id="IPR003118">
    <property type="entry name" value="Pointed_dom"/>
</dbReference>
<feature type="domain" description="PNT" evidence="8">
    <location>
        <begin position="291"/>
        <end position="376"/>
    </location>
</feature>
<feature type="compositionally biased region" description="Acidic residues" evidence="6">
    <location>
        <begin position="290"/>
        <end position="300"/>
    </location>
</feature>
<dbReference type="AlphaFoldDB" id="A0AAQ4DZ38"/>
<dbReference type="EMBL" id="JARKHS020025062">
    <property type="protein sequence ID" value="KAK8767728.1"/>
    <property type="molecule type" value="Genomic_DNA"/>
</dbReference>
<dbReference type="PROSITE" id="PS51433">
    <property type="entry name" value="PNT"/>
    <property type="match status" value="1"/>
</dbReference>
<dbReference type="SMART" id="SM00251">
    <property type="entry name" value="SAM_PNT"/>
    <property type="match status" value="1"/>
</dbReference>
<dbReference type="CDD" id="cd08203">
    <property type="entry name" value="SAM_PNT"/>
    <property type="match status" value="1"/>
</dbReference>
<comment type="similarity">
    <text evidence="2 5">Belongs to the ETS family.</text>
</comment>
<dbReference type="InterPro" id="IPR013761">
    <property type="entry name" value="SAM/pointed_sf"/>
</dbReference>
<evidence type="ECO:0000313" key="10">
    <source>
        <dbReference type="Proteomes" id="UP001321473"/>
    </source>
</evidence>
<evidence type="ECO:0000256" key="3">
    <source>
        <dbReference type="ARBA" id="ARBA00023125"/>
    </source>
</evidence>
<gene>
    <name evidence="9" type="ORF">V5799_005491</name>
</gene>
<dbReference type="PROSITE" id="PS00345">
    <property type="entry name" value="ETS_DOMAIN_1"/>
    <property type="match status" value="1"/>
</dbReference>
<dbReference type="GO" id="GO:0005634">
    <property type="term" value="C:nucleus"/>
    <property type="evidence" value="ECO:0007669"/>
    <property type="project" value="UniProtKB-SubCell"/>
</dbReference>
<evidence type="ECO:0000256" key="5">
    <source>
        <dbReference type="RuleBase" id="RU004019"/>
    </source>
</evidence>
<dbReference type="Gene3D" id="1.10.10.10">
    <property type="entry name" value="Winged helix-like DNA-binding domain superfamily/Winged helix DNA-binding domain"/>
    <property type="match status" value="1"/>
</dbReference>
<sequence>MEDVTIVGTIPTPPYEHSAHYEVPNFRLPQMTPSDPKQSLSTSEIIDSFWKTLHFLKQDLMRSSPASLAAKSASSPETPQREHQQCDISTTATTFSGVASPGVADSSADWPQRRISRDLPAQRLVEELDLAPGTGRGFENASSPSMYDEEPVASCWAEAPEERRAESRVNPPPEQDEWCLEDGIVVAVSAPEKGWPSPSPVQAAAADSAAGRESAERRRRNSGSLSGVFEDDASQAPAAGTGTAALVAAAAFDANQASSGSPNAAPVGGTADAAPVPAPTNVFEPVTPGWEEDAESETEEEQVRLPADPSQWDGSDISAWLCWVSRKFGLPALDAARFPDNGAALCALTPADFRERTDARSADILNTFLASRKLDQTPYSEALRKSGWSAGSPANGGYEHQTSVSSCFSAQSLTASSKADAQSPQRSSTPDSFQMFRAASARFSSQGSGQIQLWQFLLELLSDSSNANCITWEGQNGEFKLIDPDEVARRWGERKSKPNMNYDKLSRALRYYYDKNIMTKVHGKRYAYKFDFHGLTQAQQAPTAESSAAYRLQTELFLPHYRSNYIGAHQPAPVGLPPAAAAAAAAVRSPYWTPSATGACNLYPNLSGHSLTHAGHRANGLSPYYA</sequence>
<dbReference type="PRINTS" id="PR00454">
    <property type="entry name" value="ETSDOMAIN"/>
</dbReference>
<proteinExistence type="inferred from homology"/>
<organism evidence="9 10">
    <name type="scientific">Amblyomma americanum</name>
    <name type="common">Lone star tick</name>
    <dbReference type="NCBI Taxonomy" id="6943"/>
    <lineage>
        <taxon>Eukaryota</taxon>
        <taxon>Metazoa</taxon>
        <taxon>Ecdysozoa</taxon>
        <taxon>Arthropoda</taxon>
        <taxon>Chelicerata</taxon>
        <taxon>Arachnida</taxon>
        <taxon>Acari</taxon>
        <taxon>Parasitiformes</taxon>
        <taxon>Ixodida</taxon>
        <taxon>Ixodoidea</taxon>
        <taxon>Ixodidae</taxon>
        <taxon>Amblyomminae</taxon>
        <taxon>Amblyomma</taxon>
    </lineage>
</organism>